<dbReference type="InterPro" id="IPR002505">
    <property type="entry name" value="PTA_PTB"/>
</dbReference>
<dbReference type="SUPFAM" id="SSF53659">
    <property type="entry name" value="Isocitrate/Isopropylmalate dehydrogenase-like"/>
    <property type="match status" value="1"/>
</dbReference>
<feature type="domain" description="Phosphate acetyl/butaryl transferase" evidence="4">
    <location>
        <begin position="78"/>
        <end position="144"/>
    </location>
</feature>
<dbReference type="PATRIC" id="fig|243274.5.peg.1773"/>
<dbReference type="Pfam" id="PF01515">
    <property type="entry name" value="PTA_PTB"/>
    <property type="match status" value="2"/>
</dbReference>
<evidence type="ECO:0000313" key="6">
    <source>
        <dbReference type="Proteomes" id="UP000008183"/>
    </source>
</evidence>
<name>Q9X277_THEMA</name>
<dbReference type="InParanoid" id="Q9X277"/>
<protein>
    <submittedName>
        <fullName evidence="5">Phosphate butyryltransferase</fullName>
    </submittedName>
</protein>
<evidence type="ECO:0000256" key="1">
    <source>
        <dbReference type="ARBA" id="ARBA00022679"/>
    </source>
</evidence>
<feature type="region of interest" description="Disordered" evidence="3">
    <location>
        <begin position="1"/>
        <end position="65"/>
    </location>
</feature>
<evidence type="ECO:0000256" key="3">
    <source>
        <dbReference type="SAM" id="MobiDB-lite"/>
    </source>
</evidence>
<sequence>MRCPWRKTRRHSDNGWYGPRNQIRPDDHRLHRKVRKSRGDSRRAGNGSPRARCFEGAQRRGKSDGLSECGRMKNLLEMVELVRGKRMKIAVGAAEDEEVLKAVARAKEEEIVDPVLFGKRKDIETLVERMNLELEAEIVHVEDPFEAVRKAVESVSRNETQILMKGKIKTSDLFSVFLKKEYGLRTGRTLSAVSVHEVPGYHKILIISDGGLVISPNLQQRMDIVENSILVARALGIEKPKIALLGTGDLKSPLTLEIAALSKIFQQRNDCIVDGPLTLDLAISEELASKAGNSPVAGDADILIVPSIETGNILSKSLVYMARGRAAIVVVGGRVPVVLTSRADDEETRFLSIALSVLVAQKKG</sequence>
<dbReference type="FunCoup" id="Q9X277">
    <property type="interactions" value="4"/>
</dbReference>
<evidence type="ECO:0000313" key="5">
    <source>
        <dbReference type="EMBL" id="AAD36820.1"/>
    </source>
</evidence>
<dbReference type="InterPro" id="IPR050500">
    <property type="entry name" value="Phos_Acetyltrans/Butyryltrans"/>
</dbReference>
<proteinExistence type="predicted"/>
<organism evidence="5 6">
    <name type="scientific">Thermotoga maritima (strain ATCC 43589 / DSM 3109 / JCM 10099 / NBRC 100826 / MSB8)</name>
    <dbReference type="NCBI Taxonomy" id="243274"/>
    <lineage>
        <taxon>Bacteria</taxon>
        <taxon>Thermotogati</taxon>
        <taxon>Thermotogota</taxon>
        <taxon>Thermotogae</taxon>
        <taxon>Thermotogales</taxon>
        <taxon>Thermotogaceae</taxon>
        <taxon>Thermotoga</taxon>
    </lineage>
</organism>
<keyword evidence="1" id="KW-0808">Transferase</keyword>
<dbReference type="GO" id="GO:0016746">
    <property type="term" value="F:acyltransferase activity"/>
    <property type="evidence" value="ECO:0000318"/>
    <property type="project" value="GO_Central"/>
</dbReference>
<feature type="domain" description="Phosphate acetyl/butaryl transferase" evidence="4">
    <location>
        <begin position="148"/>
        <end position="355"/>
    </location>
</feature>
<feature type="compositionally biased region" description="Basic residues" evidence="3">
    <location>
        <begin position="1"/>
        <end position="10"/>
    </location>
</feature>
<dbReference type="OrthoDB" id="9774179at2"/>
<evidence type="ECO:0000256" key="2">
    <source>
        <dbReference type="ARBA" id="ARBA00023315"/>
    </source>
</evidence>
<dbReference type="EnsemblBacteria" id="AAD36820">
    <property type="protein sequence ID" value="AAD36820"/>
    <property type="gene ID" value="TM_1755"/>
</dbReference>
<dbReference type="PANTHER" id="PTHR43356:SF2">
    <property type="entry name" value="PHOSPHATE ACETYLTRANSFERASE"/>
    <property type="match status" value="1"/>
</dbReference>
<gene>
    <name evidence="5" type="ordered locus">TM_1755</name>
</gene>
<dbReference type="Gene3D" id="3.40.718.10">
    <property type="entry name" value="Isopropylmalate Dehydrogenase"/>
    <property type="match status" value="1"/>
</dbReference>
<reference evidence="5 6" key="1">
    <citation type="journal article" date="1999" name="Nature">
        <title>Evidence for lateral gene transfer between Archaea and Bacteria from genome sequence of Thermotoga maritima.</title>
        <authorList>
            <person name="Nelson K.E."/>
            <person name="Clayton R.A."/>
            <person name="Gill S.R."/>
            <person name="Gwinn M.L."/>
            <person name="Dodson R.J."/>
            <person name="Haft D.H."/>
            <person name="Hickey E.K."/>
            <person name="Peterson J.D."/>
            <person name="Nelson W.C."/>
            <person name="Ketchum K.A."/>
            <person name="McDonald L."/>
            <person name="Utterback T.R."/>
            <person name="Malek J.A."/>
            <person name="Linher K.D."/>
            <person name="Garrett M.M."/>
            <person name="Stewart A.M."/>
            <person name="Cotton M.D."/>
            <person name="Pratt M.S."/>
            <person name="Phillips C.A."/>
            <person name="Richardson D."/>
            <person name="Heidelberg J."/>
            <person name="Sutton G.G."/>
            <person name="Fleischmann R.D."/>
            <person name="White O."/>
            <person name="Salzberg S.L."/>
            <person name="Smith H.O."/>
            <person name="Venter J.C."/>
            <person name="Fraser C.M."/>
        </authorList>
    </citation>
    <scope>NUCLEOTIDE SEQUENCE [LARGE SCALE GENOMIC DNA]</scope>
    <source>
        <strain evidence="6">ATCC 43589 / DSM 3109 / JCM 10099 / NBRC 100826 / MSB8</strain>
    </source>
</reference>
<dbReference type="AlphaFoldDB" id="Q9X277"/>
<dbReference type="KEGG" id="tma:TM1755"/>
<keyword evidence="2" id="KW-0012">Acyltransferase</keyword>
<evidence type="ECO:0000259" key="4">
    <source>
        <dbReference type="Pfam" id="PF01515"/>
    </source>
</evidence>
<dbReference type="SMR" id="Q9X277"/>
<dbReference type="PaxDb" id="243274-THEMA_05460"/>
<dbReference type="EMBL" id="AE000512">
    <property type="protein sequence ID" value="AAD36820.1"/>
    <property type="molecule type" value="Genomic_DNA"/>
</dbReference>
<accession>Q9X277</accession>
<dbReference type="PIR" id="D72214">
    <property type="entry name" value="D72214"/>
</dbReference>
<keyword evidence="6" id="KW-1185">Reference proteome</keyword>
<dbReference type="PANTHER" id="PTHR43356">
    <property type="entry name" value="PHOSPHATE ACETYLTRANSFERASE"/>
    <property type="match status" value="1"/>
</dbReference>
<dbReference type="Proteomes" id="UP000008183">
    <property type="component" value="Chromosome"/>
</dbReference>